<evidence type="ECO:0000256" key="1">
    <source>
        <dbReference type="ARBA" id="ARBA00008791"/>
    </source>
</evidence>
<dbReference type="PANTHER" id="PTHR46268">
    <property type="entry name" value="STRESS RESPONSE PROTEIN NHAX"/>
    <property type="match status" value="1"/>
</dbReference>
<dbReference type="Proteomes" id="UP000292695">
    <property type="component" value="Unassembled WGS sequence"/>
</dbReference>
<dbReference type="PANTHER" id="PTHR46268:SF6">
    <property type="entry name" value="UNIVERSAL STRESS PROTEIN UP12"/>
    <property type="match status" value="1"/>
</dbReference>
<protein>
    <submittedName>
        <fullName evidence="3">Universal stress protein</fullName>
    </submittedName>
</protein>
<dbReference type="RefSeq" id="WP_131295361.1">
    <property type="nucleotide sequence ID" value="NZ_SJKA01000019.1"/>
</dbReference>
<dbReference type="SUPFAM" id="SSF52402">
    <property type="entry name" value="Adenine nucleotide alpha hydrolases-like"/>
    <property type="match status" value="2"/>
</dbReference>
<reference evidence="3 4" key="1">
    <citation type="submission" date="2019-02" db="EMBL/GenBank/DDBJ databases">
        <title>Kribbella capetownensis sp. nov. and Kribbella speibonae sp. nov., isolated from soil.</title>
        <authorList>
            <person name="Curtis S.M."/>
            <person name="Norton I."/>
            <person name="Everest G.J."/>
            <person name="Meyers P.R."/>
        </authorList>
    </citation>
    <scope>NUCLEOTIDE SEQUENCE [LARGE SCALE GENOMIC DNA]</scope>
    <source>
        <strain evidence="3 4">DSM 27082</strain>
    </source>
</reference>
<comment type="caution">
    <text evidence="3">The sequence shown here is derived from an EMBL/GenBank/DDBJ whole genome shotgun (WGS) entry which is preliminary data.</text>
</comment>
<feature type="domain" description="UspA" evidence="2">
    <location>
        <begin position="7"/>
        <end position="136"/>
    </location>
</feature>
<evidence type="ECO:0000313" key="3">
    <source>
        <dbReference type="EMBL" id="TCC21561.1"/>
    </source>
</evidence>
<dbReference type="InterPro" id="IPR006015">
    <property type="entry name" value="Universal_stress_UspA"/>
</dbReference>
<dbReference type="AlphaFoldDB" id="A0A4R0I3I1"/>
<sequence>MAAELPVLVGIDGSRDGLIALTWAAGYAAVRRAPLHAVYVVDDQPQVAAGYLPDGPDDGSEVLDDSLQELDRIGFRAGTLEVRHGHPAQVLLDLSEHSQALVVGRRGMGGFAELVLGSTSQVCTALATHVPLIVVPDVWQPAAPAHQRIVVGVDGSVEGQDALRFAFELAHVTGAEILGVHAIELRETYPDPNNWFDPTRRPWVDAADELLMETLAGWTAKYPDVSVQHRGVTDHPVLVLARESHDADLVVVGGVGRTAFSELRMGSVARGLLYHSHCPVAVVHHPETPRFPATSGGTQ</sequence>
<dbReference type="EMBL" id="SJKA01000019">
    <property type="protein sequence ID" value="TCC21561.1"/>
    <property type="molecule type" value="Genomic_DNA"/>
</dbReference>
<dbReference type="CDD" id="cd00293">
    <property type="entry name" value="USP-like"/>
    <property type="match status" value="1"/>
</dbReference>
<dbReference type="InterPro" id="IPR006016">
    <property type="entry name" value="UspA"/>
</dbReference>
<name>A0A4R0I3I1_9ACTN</name>
<organism evidence="3 4">
    <name type="scientific">Kribbella sindirgiensis</name>
    <dbReference type="NCBI Taxonomy" id="1124744"/>
    <lineage>
        <taxon>Bacteria</taxon>
        <taxon>Bacillati</taxon>
        <taxon>Actinomycetota</taxon>
        <taxon>Actinomycetes</taxon>
        <taxon>Propionibacteriales</taxon>
        <taxon>Kribbellaceae</taxon>
        <taxon>Kribbella</taxon>
    </lineage>
</organism>
<gene>
    <name evidence="3" type="ORF">E0H50_35335</name>
</gene>
<accession>A0A4R0I3I1</accession>
<evidence type="ECO:0000259" key="2">
    <source>
        <dbReference type="Pfam" id="PF00582"/>
    </source>
</evidence>
<proteinExistence type="inferred from homology"/>
<keyword evidence="4" id="KW-1185">Reference proteome</keyword>
<evidence type="ECO:0000313" key="4">
    <source>
        <dbReference type="Proteomes" id="UP000292695"/>
    </source>
</evidence>
<dbReference type="InterPro" id="IPR014729">
    <property type="entry name" value="Rossmann-like_a/b/a_fold"/>
</dbReference>
<dbReference type="OrthoDB" id="5179911at2"/>
<dbReference type="Pfam" id="PF00582">
    <property type="entry name" value="Usp"/>
    <property type="match status" value="2"/>
</dbReference>
<feature type="domain" description="UspA" evidence="2">
    <location>
        <begin position="147"/>
        <end position="284"/>
    </location>
</feature>
<dbReference type="PRINTS" id="PR01438">
    <property type="entry name" value="UNVRSLSTRESS"/>
</dbReference>
<dbReference type="Gene3D" id="3.40.50.620">
    <property type="entry name" value="HUPs"/>
    <property type="match status" value="2"/>
</dbReference>
<comment type="similarity">
    <text evidence="1">Belongs to the universal stress protein A family.</text>
</comment>